<protein>
    <submittedName>
        <fullName evidence="1">Uncharacterized protein</fullName>
    </submittedName>
</protein>
<dbReference type="RefSeq" id="WP_114459337.1">
    <property type="nucleotide sequence ID" value="NZ_QPIW01000001.1"/>
</dbReference>
<dbReference type="OrthoDB" id="7888960at2"/>
<sequence>MVKSLLTELLIRISALRNSIAASNLHKSVSISFRNLTEQRLIDLKIKIEKSLNRYNLDIPDSANNFYSDYQRFSEELKSIEHYRIQALKRYGKAENYFYFLVKSLIQEFRLQCSAPMVTSISSARDYFWITPDTDLIGVPLGEEGHLINLPDLVHELSHVIVCYFDSDYPLITRDFKTIVGDFFQREIYDAEDKRRPLKIQTLLPICRKNWQRGWLVEFTCDLIATYLVGPAYAWTNLKVSASDRPKDIYYIDSETHPSHEARSRAIIAMLKKMDLVQEANQIQKEWESILSFPNYEEPEHYRLIFPQVLIDKLTDIVFQSCKEFDFRSYKDQLQSFDLSISAIMNQSWNQLMENPGSYAAWEADIVEILNKRVTSD</sequence>
<reference evidence="1 2" key="1">
    <citation type="submission" date="2018-07" db="EMBL/GenBank/DDBJ databases">
        <title>Genome analysis of Runella aurantiaca.</title>
        <authorList>
            <person name="Yang X."/>
        </authorList>
    </citation>
    <scope>NUCLEOTIDE SEQUENCE [LARGE SCALE GENOMIC DNA]</scope>
    <source>
        <strain evidence="1 2">YX9</strain>
    </source>
</reference>
<evidence type="ECO:0000313" key="1">
    <source>
        <dbReference type="EMBL" id="RDB07801.1"/>
    </source>
</evidence>
<organism evidence="1 2">
    <name type="scientific">Runella aurantiaca</name>
    <dbReference type="NCBI Taxonomy" id="2282308"/>
    <lineage>
        <taxon>Bacteria</taxon>
        <taxon>Pseudomonadati</taxon>
        <taxon>Bacteroidota</taxon>
        <taxon>Cytophagia</taxon>
        <taxon>Cytophagales</taxon>
        <taxon>Spirosomataceae</taxon>
        <taxon>Runella</taxon>
    </lineage>
</organism>
<dbReference type="EMBL" id="QPIW01000001">
    <property type="protein sequence ID" value="RDB07801.1"/>
    <property type="molecule type" value="Genomic_DNA"/>
</dbReference>
<comment type="caution">
    <text evidence="1">The sequence shown here is derived from an EMBL/GenBank/DDBJ whole genome shotgun (WGS) entry which is preliminary data.</text>
</comment>
<name>A0A369IDE0_9BACT</name>
<accession>A0A369IDE0</accession>
<keyword evidence="2" id="KW-1185">Reference proteome</keyword>
<dbReference type="AlphaFoldDB" id="A0A369IDE0"/>
<gene>
    <name evidence="1" type="ORF">DVG78_01730</name>
</gene>
<dbReference type="Proteomes" id="UP000253141">
    <property type="component" value="Unassembled WGS sequence"/>
</dbReference>
<evidence type="ECO:0000313" key="2">
    <source>
        <dbReference type="Proteomes" id="UP000253141"/>
    </source>
</evidence>
<proteinExistence type="predicted"/>